<keyword evidence="6" id="KW-1185">Reference proteome</keyword>
<dbReference type="InterPro" id="IPR012337">
    <property type="entry name" value="RNaseH-like_sf"/>
</dbReference>
<evidence type="ECO:0000259" key="4">
    <source>
        <dbReference type="PROSITE" id="PS50164"/>
    </source>
</evidence>
<name>A0A511DKX7_9PSEU</name>
<keyword evidence="1" id="KW-0378">Hydrolase</keyword>
<keyword evidence="1" id="KW-0269">Exonuclease</keyword>
<dbReference type="NCBIfam" id="TIGR00573">
    <property type="entry name" value="dnaq"/>
    <property type="match status" value="1"/>
</dbReference>
<protein>
    <submittedName>
        <fullName evidence="5">DNA polymerase III subunit epsilon</fullName>
    </submittedName>
</protein>
<dbReference type="GO" id="GO:0003887">
    <property type="term" value="F:DNA-directed DNA polymerase activity"/>
    <property type="evidence" value="ECO:0007669"/>
    <property type="project" value="InterPro"/>
</dbReference>
<dbReference type="GO" id="GO:0003677">
    <property type="term" value="F:DNA binding"/>
    <property type="evidence" value="ECO:0007669"/>
    <property type="project" value="InterPro"/>
</dbReference>
<organism evidence="5 6">
    <name type="scientific">Pseudonocardia sulfidoxydans NBRC 16205</name>
    <dbReference type="NCBI Taxonomy" id="1223511"/>
    <lineage>
        <taxon>Bacteria</taxon>
        <taxon>Bacillati</taxon>
        <taxon>Actinomycetota</taxon>
        <taxon>Actinomycetes</taxon>
        <taxon>Pseudonocardiales</taxon>
        <taxon>Pseudonocardiaceae</taxon>
        <taxon>Pseudonocardia</taxon>
    </lineage>
</organism>
<dbReference type="PROSITE" id="PS50151">
    <property type="entry name" value="UVR"/>
    <property type="match status" value="1"/>
</dbReference>
<keyword evidence="1" id="KW-0540">Nuclease</keyword>
<dbReference type="Gene3D" id="3.30.420.10">
    <property type="entry name" value="Ribonuclease H-like superfamily/Ribonuclease H"/>
    <property type="match status" value="1"/>
</dbReference>
<dbReference type="GO" id="GO:0006260">
    <property type="term" value="P:DNA replication"/>
    <property type="evidence" value="ECO:0007669"/>
    <property type="project" value="InterPro"/>
</dbReference>
<dbReference type="GO" id="GO:0009380">
    <property type="term" value="C:excinuclease repair complex"/>
    <property type="evidence" value="ECO:0007669"/>
    <property type="project" value="TreeGrafter"/>
</dbReference>
<evidence type="ECO:0000313" key="5">
    <source>
        <dbReference type="EMBL" id="GEL25471.1"/>
    </source>
</evidence>
<dbReference type="SMART" id="SM00465">
    <property type="entry name" value="GIYc"/>
    <property type="match status" value="1"/>
</dbReference>
<dbReference type="InterPro" id="IPR001943">
    <property type="entry name" value="UVR_dom"/>
</dbReference>
<dbReference type="InterPro" id="IPR000305">
    <property type="entry name" value="GIY-YIG_endonuc"/>
</dbReference>
<feature type="region of interest" description="Disordered" evidence="2">
    <location>
        <begin position="1"/>
        <end position="36"/>
    </location>
</feature>
<reference evidence="5 6" key="1">
    <citation type="submission" date="2019-07" db="EMBL/GenBank/DDBJ databases">
        <title>Whole genome shotgun sequence of Pseudonocardia sulfidoxydans NBRC 16205.</title>
        <authorList>
            <person name="Hosoyama A."/>
            <person name="Uohara A."/>
            <person name="Ohji S."/>
            <person name="Ichikawa N."/>
        </authorList>
    </citation>
    <scope>NUCLEOTIDE SEQUENCE [LARGE SCALE GENOMIC DNA]</scope>
    <source>
        <strain evidence="5 6">NBRC 16205</strain>
    </source>
</reference>
<evidence type="ECO:0000256" key="1">
    <source>
        <dbReference type="ARBA" id="ARBA00022839"/>
    </source>
</evidence>
<dbReference type="SUPFAM" id="SSF82771">
    <property type="entry name" value="GIY-YIG endonuclease"/>
    <property type="match status" value="1"/>
</dbReference>
<proteinExistence type="predicted"/>
<dbReference type="InterPro" id="IPR036397">
    <property type="entry name" value="RNaseH_sf"/>
</dbReference>
<dbReference type="EMBL" id="BJVJ01000055">
    <property type="protein sequence ID" value="GEL25471.1"/>
    <property type="molecule type" value="Genomic_DNA"/>
</dbReference>
<dbReference type="CDD" id="cd06127">
    <property type="entry name" value="DEDDh"/>
    <property type="match status" value="1"/>
</dbReference>
<dbReference type="Gene3D" id="3.40.1440.10">
    <property type="entry name" value="GIY-YIG endonuclease"/>
    <property type="match status" value="1"/>
</dbReference>
<dbReference type="PROSITE" id="PS50164">
    <property type="entry name" value="GIY_YIG"/>
    <property type="match status" value="1"/>
</dbReference>
<dbReference type="FunFam" id="3.30.420.10:FF:000045">
    <property type="entry name" value="3'-5' exonuclease DinG"/>
    <property type="match status" value="1"/>
</dbReference>
<dbReference type="AlphaFoldDB" id="A0A511DKX7"/>
<dbReference type="SUPFAM" id="SSF53098">
    <property type="entry name" value="Ribonuclease H-like"/>
    <property type="match status" value="1"/>
</dbReference>
<dbReference type="Proteomes" id="UP000321685">
    <property type="component" value="Unassembled WGS sequence"/>
</dbReference>
<dbReference type="GO" id="GO:0006289">
    <property type="term" value="P:nucleotide-excision repair"/>
    <property type="evidence" value="ECO:0007669"/>
    <property type="project" value="InterPro"/>
</dbReference>
<dbReference type="InterPro" id="IPR050066">
    <property type="entry name" value="UvrABC_protein_C"/>
</dbReference>
<dbReference type="InterPro" id="IPR006054">
    <property type="entry name" value="DnaQ"/>
</dbReference>
<accession>A0A511DKX7</accession>
<dbReference type="Pfam" id="PF00929">
    <property type="entry name" value="RNase_T"/>
    <property type="match status" value="1"/>
</dbReference>
<dbReference type="NCBIfam" id="NF005905">
    <property type="entry name" value="PRK07883.1-3"/>
    <property type="match status" value="1"/>
</dbReference>
<feature type="domain" description="GIY-YIG" evidence="4">
    <location>
        <begin position="288"/>
        <end position="366"/>
    </location>
</feature>
<evidence type="ECO:0000313" key="6">
    <source>
        <dbReference type="Proteomes" id="UP000321685"/>
    </source>
</evidence>
<dbReference type="CDD" id="cd10434">
    <property type="entry name" value="GIY-YIG_UvrC_Cho"/>
    <property type="match status" value="1"/>
</dbReference>
<dbReference type="PANTHER" id="PTHR30562">
    <property type="entry name" value="UVRC/OXIDOREDUCTASE"/>
    <property type="match status" value="1"/>
</dbReference>
<dbReference type="InterPro" id="IPR047296">
    <property type="entry name" value="GIY-YIG_UvrC_Cho"/>
</dbReference>
<evidence type="ECO:0000259" key="3">
    <source>
        <dbReference type="PROSITE" id="PS50151"/>
    </source>
</evidence>
<dbReference type="InterPro" id="IPR013520">
    <property type="entry name" value="Ribonucl_H"/>
</dbReference>
<comment type="caution">
    <text evidence="5">The sequence shown here is derived from an EMBL/GenBank/DDBJ whole genome shotgun (WGS) entry which is preliminary data.</text>
</comment>
<dbReference type="Pfam" id="PF01541">
    <property type="entry name" value="GIY-YIG"/>
    <property type="match status" value="1"/>
</dbReference>
<dbReference type="InterPro" id="IPR035901">
    <property type="entry name" value="GIY-YIG_endonuc_sf"/>
</dbReference>
<dbReference type="NCBIfam" id="NF005907">
    <property type="entry name" value="PRK07883.1-5"/>
    <property type="match status" value="1"/>
</dbReference>
<dbReference type="PANTHER" id="PTHR30562:SF1">
    <property type="entry name" value="UVRABC SYSTEM PROTEIN C"/>
    <property type="match status" value="1"/>
</dbReference>
<evidence type="ECO:0000256" key="2">
    <source>
        <dbReference type="SAM" id="MobiDB-lite"/>
    </source>
</evidence>
<sequence>MAAPSGEAGAGPRPAGSFSSADIRPGYPGASDCRDRHTARAPAILSVPPDTVRAVSAPPGSARPGARAQLSFDELGTPLRDVTFVVLDLETTGGSANNDAITEIGAVKVRGGEVLGELATLVDPGTGLPPNIVALTGITTAMVTGAPRLGEVLPALLEFLGGAVLVAHNAPFDAGFLRAACERHERAWPRPPVLCTARLARAVLSPAEAPSVRLGALARLFGTSTQPTHRALADARATVEVLHHLMERIGNLGVQSLEELLSLARESSAHRPPERVRRRRTLARDVPSAAGVYLFRGAREEVLYVGTSGDLRRRVRSYFTAGERRRRVREMVELAERVDTVVCAHALEAGVRELRLIAAHRPRYNRRSRNPGRAWWVAPTEEAFPRLSVVTAPRGQALGPFGSRRGAAEAVETLLDALPIRSCTQRIPARSPAASPCVLHELDRCRAPCAGLQSIESYAPGVHALRGLVTGADDAPLRLLADRVEQLAARERFESAARGRDRLAALASALARSQQLAALAALPEVVGARPDGRGGWELAVVRHGRLAAADVARRGTPPMPVVESVRGTAQTILPADGPLAGASAEEVNLVRRWLTTGGTRLVYSEPAWAEPARGAAAWEDWARRARPVPLGSPSEITLG</sequence>
<dbReference type="GO" id="GO:0004527">
    <property type="term" value="F:exonuclease activity"/>
    <property type="evidence" value="ECO:0007669"/>
    <property type="project" value="UniProtKB-KW"/>
</dbReference>
<dbReference type="SMART" id="SM00479">
    <property type="entry name" value="EXOIII"/>
    <property type="match status" value="1"/>
</dbReference>
<gene>
    <name evidence="5" type="primary">dnaQ</name>
    <name evidence="5" type="ORF">PSU4_44250</name>
</gene>
<feature type="domain" description="UVR" evidence="3">
    <location>
        <begin position="474"/>
        <end position="509"/>
    </location>
</feature>